<reference evidence="9 10" key="1">
    <citation type="submission" date="2020-07" db="EMBL/GenBank/DDBJ databases">
        <title>Pusillimonas sp. nov., isolated from poultry manure in Taiwan.</title>
        <authorList>
            <person name="Lin S.-Y."/>
            <person name="Tang Y.-S."/>
            <person name="Young C.-C."/>
        </authorList>
    </citation>
    <scope>NUCLEOTIDE SEQUENCE [LARGE SCALE GENOMIC DNA]</scope>
    <source>
        <strain evidence="9 10">CC-YST705</strain>
    </source>
</reference>
<dbReference type="EMBL" id="JACDXW010000001">
    <property type="protein sequence ID" value="MCB5362251.1"/>
    <property type="molecule type" value="Genomic_DNA"/>
</dbReference>
<evidence type="ECO:0000259" key="7">
    <source>
        <dbReference type="Pfam" id="PF00326"/>
    </source>
</evidence>
<dbReference type="Pfam" id="PF00326">
    <property type="entry name" value="Peptidase_S9"/>
    <property type="match status" value="1"/>
</dbReference>
<evidence type="ECO:0000259" key="8">
    <source>
        <dbReference type="Pfam" id="PF02897"/>
    </source>
</evidence>
<protein>
    <recommendedName>
        <fullName evidence="2">prolyl oligopeptidase</fullName>
        <ecNumber evidence="2">3.4.21.26</ecNumber>
    </recommendedName>
</protein>
<dbReference type="Gene3D" id="2.130.10.120">
    <property type="entry name" value="Prolyl oligopeptidase, N-terminal domain"/>
    <property type="match status" value="1"/>
</dbReference>
<evidence type="ECO:0000256" key="1">
    <source>
        <dbReference type="ARBA" id="ARBA00001070"/>
    </source>
</evidence>
<dbReference type="Pfam" id="PF02897">
    <property type="entry name" value="Peptidase_S9_N"/>
    <property type="match status" value="2"/>
</dbReference>
<dbReference type="RefSeq" id="WP_226952477.1">
    <property type="nucleotide sequence ID" value="NZ_JACDXW010000001.1"/>
</dbReference>
<organism evidence="9 10">
    <name type="scientific">Mesopusillimonas faecipullorum</name>
    <dbReference type="NCBI Taxonomy" id="2755040"/>
    <lineage>
        <taxon>Bacteria</taxon>
        <taxon>Pseudomonadati</taxon>
        <taxon>Pseudomonadota</taxon>
        <taxon>Betaproteobacteria</taxon>
        <taxon>Burkholderiales</taxon>
        <taxon>Alcaligenaceae</taxon>
        <taxon>Mesopusillimonas</taxon>
    </lineage>
</organism>
<feature type="compositionally biased region" description="Polar residues" evidence="6">
    <location>
        <begin position="1"/>
        <end position="10"/>
    </location>
</feature>
<feature type="domain" description="Peptidase S9A N-terminal" evidence="8">
    <location>
        <begin position="335"/>
        <end position="456"/>
    </location>
</feature>
<comment type="catalytic activity">
    <reaction evidence="1">
        <text>Hydrolysis of Pro-|-Xaa &gt;&gt; Ala-|-Xaa in oligopeptides.</text>
        <dbReference type="EC" id="3.4.21.26"/>
    </reaction>
</comment>
<dbReference type="Proteomes" id="UP000776983">
    <property type="component" value="Unassembled WGS sequence"/>
</dbReference>
<feature type="domain" description="Peptidase S9A N-terminal" evidence="8">
    <location>
        <begin position="26"/>
        <end position="214"/>
    </location>
</feature>
<dbReference type="InterPro" id="IPR051167">
    <property type="entry name" value="Prolyl_oligopep/macrocyclase"/>
</dbReference>
<evidence type="ECO:0000256" key="6">
    <source>
        <dbReference type="SAM" id="MobiDB-lite"/>
    </source>
</evidence>
<keyword evidence="4" id="KW-0378">Hydrolase</keyword>
<gene>
    <name evidence="9" type="ORF">H0484_00555</name>
</gene>
<sequence>MLTLAACNSSDDSEQPTPEPPKPSYPTTRSGTDSDVYFGRAVVDPYRWLEDIESAETDDWVNAQSRLTASHITAMPDYAALSKRMASFFSPTVSTAKSRSVQQNKQQHIQGVEGKDGKFYYQVQQQRQGHDFLRPTTATEFVSVDNVIYVADSAQDVQNAQALINADDFRIEPDDHIELQGHQVSDDGKVLAYAMVRNYADLAEVHLINLERPQDGPFLKIQNVVAGAFTLLEQGVTYSQPRHTSNPHVSPITYQALHYQPYNGASAQTWFQAGQYDSLAPDAVHEGYLYYSLATDFYGAIGRVDLAQAEKSGQFILDLREQNHTLGLVGPSSEDPSKLLALTSHGAGLSRLVEFDPKNPAPQNWREILPNSPPGTTEYVNQIQNCGSDYYAEHLVSGSSKLFHYDKSGRHEIALPSTGAVVYMDCLKTDEQTLLQFYFSSLAQPTISFTYNPTTQVTVRGATRFYEGFDPTQYEMRRLIATSKDGTQFPIYVAHKKGLEPKGDAPTLIYVYGGFFAPMTPSFQEKLIPLLESGGIYAIAQVRGGGEFGMAWHDAGRLLNKQNTYDDIAAAAEHLIHTGLTQPGKLALQGESNGGLSTAVLGLQRPDLFSVVFPTVGVLDLVRYDLFSSGLGWHGDYGATTQQAEFENLMKFSPLHNVKPQSYPPTYVFTGKTDGRVMPAHSYKYAATLQNTATGSNPYMLYAFPKDGHSLSSNWQQYLNYMWTAFFHHTNSHYTPPVN</sequence>
<keyword evidence="5" id="KW-0720">Serine protease</keyword>
<dbReference type="PANTHER" id="PTHR42881:SF2">
    <property type="entry name" value="PROLYL ENDOPEPTIDASE"/>
    <property type="match status" value="1"/>
</dbReference>
<feature type="domain" description="Peptidase S9 prolyl oligopeptidase catalytic" evidence="7">
    <location>
        <begin position="522"/>
        <end position="717"/>
    </location>
</feature>
<evidence type="ECO:0000313" key="10">
    <source>
        <dbReference type="Proteomes" id="UP000776983"/>
    </source>
</evidence>
<evidence type="ECO:0000313" key="9">
    <source>
        <dbReference type="EMBL" id="MCB5362251.1"/>
    </source>
</evidence>
<keyword evidence="10" id="KW-1185">Reference proteome</keyword>
<dbReference type="EC" id="3.4.21.26" evidence="2"/>
<name>A0ABS8C897_9BURK</name>
<feature type="region of interest" description="Disordered" evidence="6">
    <location>
        <begin position="1"/>
        <end position="36"/>
    </location>
</feature>
<keyword evidence="3" id="KW-0645">Protease</keyword>
<evidence type="ECO:0000256" key="4">
    <source>
        <dbReference type="ARBA" id="ARBA00022801"/>
    </source>
</evidence>
<dbReference type="InterPro" id="IPR002470">
    <property type="entry name" value="Peptidase_S9A"/>
</dbReference>
<comment type="caution">
    <text evidence="9">The sequence shown here is derived from an EMBL/GenBank/DDBJ whole genome shotgun (WGS) entry which is preliminary data.</text>
</comment>
<dbReference type="Gene3D" id="3.40.50.1820">
    <property type="entry name" value="alpha/beta hydrolase"/>
    <property type="match status" value="1"/>
</dbReference>
<dbReference type="SUPFAM" id="SSF50993">
    <property type="entry name" value="Peptidase/esterase 'gauge' domain"/>
    <property type="match status" value="1"/>
</dbReference>
<dbReference type="InterPro" id="IPR023302">
    <property type="entry name" value="Pept_S9A_N"/>
</dbReference>
<evidence type="ECO:0000256" key="2">
    <source>
        <dbReference type="ARBA" id="ARBA00011897"/>
    </source>
</evidence>
<dbReference type="InterPro" id="IPR029058">
    <property type="entry name" value="AB_hydrolase_fold"/>
</dbReference>
<dbReference type="PRINTS" id="PR00862">
    <property type="entry name" value="PROLIGOPTASE"/>
</dbReference>
<evidence type="ECO:0000256" key="5">
    <source>
        <dbReference type="ARBA" id="ARBA00022825"/>
    </source>
</evidence>
<accession>A0ABS8C897</accession>
<dbReference type="SUPFAM" id="SSF53474">
    <property type="entry name" value="alpha/beta-Hydrolases"/>
    <property type="match status" value="1"/>
</dbReference>
<dbReference type="PANTHER" id="PTHR42881">
    <property type="entry name" value="PROLYL ENDOPEPTIDASE"/>
    <property type="match status" value="1"/>
</dbReference>
<evidence type="ECO:0000256" key="3">
    <source>
        <dbReference type="ARBA" id="ARBA00022670"/>
    </source>
</evidence>
<dbReference type="InterPro" id="IPR001375">
    <property type="entry name" value="Peptidase_S9_cat"/>
</dbReference>
<proteinExistence type="predicted"/>